<dbReference type="Gene3D" id="1.20.1720.10">
    <property type="entry name" value="Multidrug resistance protein D"/>
    <property type="match status" value="1"/>
</dbReference>
<feature type="transmembrane region" description="Helical" evidence="6">
    <location>
        <begin position="518"/>
        <end position="537"/>
    </location>
</feature>
<evidence type="ECO:0000313" key="9">
    <source>
        <dbReference type="Proteomes" id="UP000248349"/>
    </source>
</evidence>
<dbReference type="EMBL" id="KZ821237">
    <property type="protein sequence ID" value="PYH44436.1"/>
    <property type="molecule type" value="Genomic_DNA"/>
</dbReference>
<dbReference type="GeneID" id="37080904"/>
<gene>
    <name evidence="8" type="ORF">BP01DRAFT_424207</name>
</gene>
<evidence type="ECO:0000256" key="5">
    <source>
        <dbReference type="ARBA" id="ARBA00023136"/>
    </source>
</evidence>
<dbReference type="Gene3D" id="1.20.1250.20">
    <property type="entry name" value="MFS general substrate transporter like domains"/>
    <property type="match status" value="1"/>
</dbReference>
<feature type="transmembrane region" description="Helical" evidence="6">
    <location>
        <begin position="187"/>
        <end position="210"/>
    </location>
</feature>
<feature type="transmembrane region" description="Helical" evidence="6">
    <location>
        <begin position="454"/>
        <end position="472"/>
    </location>
</feature>
<keyword evidence="5 6" id="KW-0472">Membrane</keyword>
<reference evidence="8 9" key="1">
    <citation type="submission" date="2016-12" db="EMBL/GenBank/DDBJ databases">
        <title>The genomes of Aspergillus section Nigri reveals drivers in fungal speciation.</title>
        <authorList>
            <consortium name="DOE Joint Genome Institute"/>
            <person name="Vesth T.C."/>
            <person name="Nybo J."/>
            <person name="Theobald S."/>
            <person name="Brandl J."/>
            <person name="Frisvad J.C."/>
            <person name="Nielsen K.F."/>
            <person name="Lyhne E.K."/>
            <person name="Kogle M.E."/>
            <person name="Kuo A."/>
            <person name="Riley R."/>
            <person name="Clum A."/>
            <person name="Nolan M."/>
            <person name="Lipzen A."/>
            <person name="Salamov A."/>
            <person name="Henrissat B."/>
            <person name="Wiebenga A."/>
            <person name="De Vries R.P."/>
            <person name="Grigoriev I.V."/>
            <person name="Mortensen U.H."/>
            <person name="Andersen M.R."/>
            <person name="Baker S.E."/>
        </authorList>
    </citation>
    <scope>NUCLEOTIDE SEQUENCE [LARGE SCALE GENOMIC DNA]</scope>
    <source>
        <strain evidence="8 9">JOP 1030-1</strain>
    </source>
</reference>
<accession>A0A318ZAQ9</accession>
<organism evidence="8 9">
    <name type="scientific">Aspergillus saccharolyticus JOP 1030-1</name>
    <dbReference type="NCBI Taxonomy" id="1450539"/>
    <lineage>
        <taxon>Eukaryota</taxon>
        <taxon>Fungi</taxon>
        <taxon>Dikarya</taxon>
        <taxon>Ascomycota</taxon>
        <taxon>Pezizomycotina</taxon>
        <taxon>Eurotiomycetes</taxon>
        <taxon>Eurotiomycetidae</taxon>
        <taxon>Eurotiales</taxon>
        <taxon>Aspergillaceae</taxon>
        <taxon>Aspergillus</taxon>
        <taxon>Aspergillus subgen. Circumdati</taxon>
    </lineage>
</organism>
<dbReference type="PANTHER" id="PTHR23501:SF191">
    <property type="entry name" value="VACUOLAR BASIC AMINO ACID TRANSPORTER 4"/>
    <property type="match status" value="1"/>
</dbReference>
<dbReference type="GO" id="GO:0000329">
    <property type="term" value="C:fungal-type vacuole membrane"/>
    <property type="evidence" value="ECO:0007669"/>
    <property type="project" value="TreeGrafter"/>
</dbReference>
<name>A0A318ZAQ9_9EURO</name>
<keyword evidence="3 6" id="KW-0812">Transmembrane</keyword>
<feature type="transmembrane region" description="Helical" evidence="6">
    <location>
        <begin position="386"/>
        <end position="403"/>
    </location>
</feature>
<keyword evidence="9" id="KW-1185">Reference proteome</keyword>
<dbReference type="SUPFAM" id="SSF103473">
    <property type="entry name" value="MFS general substrate transporter"/>
    <property type="match status" value="1"/>
</dbReference>
<evidence type="ECO:0000256" key="6">
    <source>
        <dbReference type="SAM" id="Phobius"/>
    </source>
</evidence>
<dbReference type="GO" id="GO:0012505">
    <property type="term" value="C:endomembrane system"/>
    <property type="evidence" value="ECO:0007669"/>
    <property type="project" value="UniProtKB-SubCell"/>
</dbReference>
<dbReference type="InterPro" id="IPR036259">
    <property type="entry name" value="MFS_trans_sf"/>
</dbReference>
<sequence>MDAGGQTWEMALDHQDNGSSGQMDGEKHALADTARGVERGEHGVNSQAAFSESNTIKTRRLVVLLGSLWLGTLLMALDETMIATIATPIANSLSAASSFSWITTAYVIGSTVSQAISGHLANAYGRRKALAVNYFLFSLGTLFCGLATRNLPLFLVGRALQGTGGGAIASITSVVETDLIPAHQRALIEGLGSMLYGMCMAIGGVYGAAIDAAIGWRWAFLIQVPIIALDGGVVFRYVTISDQRANTSAHRLLDVVGMVTLMATIVLLQFGLNHGSTTFAWAAAGTIAPLCLVVPCFFLFLYSAYHAESPVVPIRVLMQRSVGLIQITAFFNTGCFVSSMFYVPLYLQVLGLSAFEASLRLIPLAVAFGVCSGAVGYLVVRLRRYYHLNIFLLCIATLGYGLLCSLGRGSSDWKPFVFLGIIGIGVGGTYVTNLMGVLMSVSEEHLATVQSASWAVRSVGVVVGLTVSSVILQTTLHTKLEAIGIKAQQDNITGLDTVALHGDQKQLVIQAYMDALRYVFYSLLAQGVVSILPSLFIENREIPNNEDSS</sequence>
<dbReference type="Pfam" id="PF07690">
    <property type="entry name" value="MFS_1"/>
    <property type="match status" value="1"/>
</dbReference>
<feature type="transmembrane region" description="Helical" evidence="6">
    <location>
        <begin position="359"/>
        <end position="379"/>
    </location>
</feature>
<feature type="transmembrane region" description="Helical" evidence="6">
    <location>
        <begin position="61"/>
        <end position="77"/>
    </location>
</feature>
<dbReference type="GO" id="GO:0015174">
    <property type="term" value="F:basic amino acid transmembrane transporter activity"/>
    <property type="evidence" value="ECO:0007669"/>
    <property type="project" value="TreeGrafter"/>
</dbReference>
<dbReference type="Proteomes" id="UP000248349">
    <property type="component" value="Unassembled WGS sequence"/>
</dbReference>
<evidence type="ECO:0000256" key="4">
    <source>
        <dbReference type="ARBA" id="ARBA00022989"/>
    </source>
</evidence>
<dbReference type="OrthoDB" id="6770063at2759"/>
<feature type="transmembrane region" description="Helical" evidence="6">
    <location>
        <begin position="154"/>
        <end position="175"/>
    </location>
</feature>
<dbReference type="PROSITE" id="PS50850">
    <property type="entry name" value="MFS"/>
    <property type="match status" value="1"/>
</dbReference>
<evidence type="ECO:0000256" key="3">
    <source>
        <dbReference type="ARBA" id="ARBA00022692"/>
    </source>
</evidence>
<keyword evidence="4 6" id="KW-1133">Transmembrane helix</keyword>
<feature type="transmembrane region" description="Helical" evidence="6">
    <location>
        <begin position="252"/>
        <end position="272"/>
    </location>
</feature>
<dbReference type="InterPro" id="IPR011701">
    <property type="entry name" value="MFS"/>
</dbReference>
<evidence type="ECO:0000313" key="8">
    <source>
        <dbReference type="EMBL" id="PYH44436.1"/>
    </source>
</evidence>
<feature type="transmembrane region" description="Helical" evidence="6">
    <location>
        <begin position="415"/>
        <end position="442"/>
    </location>
</feature>
<dbReference type="RefSeq" id="XP_025430418.1">
    <property type="nucleotide sequence ID" value="XM_025579675.1"/>
</dbReference>
<protein>
    <submittedName>
        <fullName evidence="8">MFS general substrate transporter</fullName>
    </submittedName>
</protein>
<evidence type="ECO:0000259" key="7">
    <source>
        <dbReference type="PROSITE" id="PS50850"/>
    </source>
</evidence>
<dbReference type="AlphaFoldDB" id="A0A318ZAQ9"/>
<comment type="subcellular location">
    <subcellularLocation>
        <location evidence="1">Endomembrane system</location>
        <topology evidence="1">Multi-pass membrane protein</topology>
    </subcellularLocation>
</comment>
<feature type="transmembrane region" description="Helical" evidence="6">
    <location>
        <begin position="278"/>
        <end position="302"/>
    </location>
</feature>
<feature type="transmembrane region" description="Helical" evidence="6">
    <location>
        <begin position="216"/>
        <end position="240"/>
    </location>
</feature>
<dbReference type="InterPro" id="IPR020846">
    <property type="entry name" value="MFS_dom"/>
</dbReference>
<evidence type="ECO:0000256" key="1">
    <source>
        <dbReference type="ARBA" id="ARBA00004127"/>
    </source>
</evidence>
<feature type="transmembrane region" description="Helical" evidence="6">
    <location>
        <begin position="323"/>
        <end position="347"/>
    </location>
</feature>
<evidence type="ECO:0000256" key="2">
    <source>
        <dbReference type="ARBA" id="ARBA00022448"/>
    </source>
</evidence>
<feature type="domain" description="Major facilitator superfamily (MFS) profile" evidence="7">
    <location>
        <begin position="64"/>
        <end position="542"/>
    </location>
</feature>
<dbReference type="PANTHER" id="PTHR23501">
    <property type="entry name" value="MAJOR FACILITATOR SUPERFAMILY"/>
    <property type="match status" value="1"/>
</dbReference>
<keyword evidence="2" id="KW-0813">Transport</keyword>
<feature type="transmembrane region" description="Helical" evidence="6">
    <location>
        <begin position="129"/>
        <end position="148"/>
    </location>
</feature>
<proteinExistence type="predicted"/>